<protein>
    <submittedName>
        <fullName evidence="4">Protein BCCIP homolog</fullName>
    </submittedName>
</protein>
<dbReference type="Proteomes" id="UP000095281">
    <property type="component" value="Unplaced"/>
</dbReference>
<evidence type="ECO:0000313" key="4">
    <source>
        <dbReference type="WBParaSite" id="MhA1_Contig1374.frz3.gene7"/>
    </source>
</evidence>
<evidence type="ECO:0000256" key="2">
    <source>
        <dbReference type="SAM" id="MobiDB-lite"/>
    </source>
</evidence>
<dbReference type="InterPro" id="IPR025602">
    <property type="entry name" value="BCP1_family"/>
</dbReference>
<dbReference type="PANTHER" id="PTHR13261:SF0">
    <property type="entry name" value="BRCA2 AND CDKN1A-INTERACTING PROTEIN"/>
    <property type="match status" value="1"/>
</dbReference>
<name>A0A1I8B4I1_MELHA</name>
<dbReference type="OMA" id="FFDYPVH"/>
<dbReference type="AlphaFoldDB" id="A0A1I8B4I1"/>
<evidence type="ECO:0000313" key="3">
    <source>
        <dbReference type="Proteomes" id="UP000095281"/>
    </source>
</evidence>
<accession>A0A1I8B4I1</accession>
<dbReference type="Pfam" id="PF13862">
    <property type="entry name" value="BCCIP"/>
    <property type="match status" value="1"/>
</dbReference>
<dbReference type="GO" id="GO:0005634">
    <property type="term" value="C:nucleus"/>
    <property type="evidence" value="ECO:0007669"/>
    <property type="project" value="TreeGrafter"/>
</dbReference>
<organism evidence="3 4">
    <name type="scientific">Meloidogyne hapla</name>
    <name type="common">Root-knot nematode worm</name>
    <dbReference type="NCBI Taxonomy" id="6305"/>
    <lineage>
        <taxon>Eukaryota</taxon>
        <taxon>Metazoa</taxon>
        <taxon>Ecdysozoa</taxon>
        <taxon>Nematoda</taxon>
        <taxon>Chromadorea</taxon>
        <taxon>Rhabditida</taxon>
        <taxon>Tylenchina</taxon>
        <taxon>Tylenchomorpha</taxon>
        <taxon>Tylenchoidea</taxon>
        <taxon>Meloidogynidae</taxon>
        <taxon>Meloidogyninae</taxon>
        <taxon>Meloidogyne</taxon>
    </lineage>
</organism>
<proteinExistence type="inferred from homology"/>
<dbReference type="WBParaSite" id="MhA1_Contig1374.frz3.gene7">
    <property type="protein sequence ID" value="MhA1_Contig1374.frz3.gene7"/>
    <property type="gene ID" value="MhA1_Contig1374.frz3.gene7"/>
</dbReference>
<feature type="region of interest" description="Disordered" evidence="2">
    <location>
        <begin position="1"/>
        <end position="27"/>
    </location>
</feature>
<evidence type="ECO:0000256" key="1">
    <source>
        <dbReference type="ARBA" id="ARBA00006781"/>
    </source>
</evidence>
<dbReference type="PANTHER" id="PTHR13261">
    <property type="entry name" value="BRCA2 AND CDKN1A INTERACTING PROTEIN"/>
    <property type="match status" value="1"/>
</dbReference>
<comment type="similarity">
    <text evidence="1">Belongs to the BCP1 family.</text>
</comment>
<feature type="compositionally biased region" description="Acidic residues" evidence="2">
    <location>
        <begin position="13"/>
        <end position="27"/>
    </location>
</feature>
<sequence>MEDLENNKASNNDESEDDEMDFPDEDIDEMEKMNFDFEAFPPSEEDIEGLENLLAQIFLRAEINRKELADSIIKISPFGCVYKPAEESEDEDSQSLVCGVLSIVGLTGKEKHSADVSNFVLQRAKKFATGSIFKQFERCLQANDGGNEVLQLKTGFLINERLLQFPVQISAPAFSSLCQQQNSDGIQNPKKKVGKAERRKLLTDTSDVIFDNPEEELLFTIQQQFPYFQYPVESEVESTSRFNCIRRNGQVYRPYRRICLLTEEQFLQFAQLVSNSSF</sequence>
<keyword evidence="3" id="KW-1185">Reference proteome</keyword>
<reference evidence="4" key="1">
    <citation type="submission" date="2016-11" db="UniProtKB">
        <authorList>
            <consortium name="WormBaseParasite"/>
        </authorList>
    </citation>
    <scope>IDENTIFICATION</scope>
</reference>